<dbReference type="CDD" id="cd09917">
    <property type="entry name" value="F-box_SF"/>
    <property type="match status" value="1"/>
</dbReference>
<dbReference type="InterPro" id="IPR001810">
    <property type="entry name" value="F-box_dom"/>
</dbReference>
<dbReference type="InterPro" id="IPR036047">
    <property type="entry name" value="F-box-like_dom_sf"/>
</dbReference>
<dbReference type="SUPFAM" id="SSF81383">
    <property type="entry name" value="F-box domain"/>
    <property type="match status" value="1"/>
</dbReference>
<evidence type="ECO:0000313" key="2">
    <source>
        <dbReference type="EMBL" id="KAK5985367.1"/>
    </source>
</evidence>
<accession>A0AAN8IXR6</accession>
<gene>
    <name evidence="2" type="ORF">GCK32_016660</name>
</gene>
<sequence>MGLAEGGSPPWILRKDGSGKLRFYLCELNSRGTQQRHSAGNQAVVPTSAMDSVSVTFPFQKLPPEVQLKVFQQSSVTVLQSLRLVCRSINRLIVRNWNHLPPRQIGTVAVLQDSFISSYDFFYKKCISRELDSFYGATISMLYFDEEDKNTGLYIG</sequence>
<comment type="caution">
    <text evidence="2">The sequence shown here is derived from an EMBL/GenBank/DDBJ whole genome shotgun (WGS) entry which is preliminary data.</text>
</comment>
<keyword evidence="3" id="KW-1185">Reference proteome</keyword>
<dbReference type="Pfam" id="PF12937">
    <property type="entry name" value="F-box-like"/>
    <property type="match status" value="1"/>
</dbReference>
<evidence type="ECO:0000259" key="1">
    <source>
        <dbReference type="PROSITE" id="PS50181"/>
    </source>
</evidence>
<name>A0AAN8IXR6_TRICO</name>
<dbReference type="PROSITE" id="PS50181">
    <property type="entry name" value="FBOX"/>
    <property type="match status" value="1"/>
</dbReference>
<organism evidence="2 3">
    <name type="scientific">Trichostrongylus colubriformis</name>
    <name type="common">Black scour worm</name>
    <dbReference type="NCBI Taxonomy" id="6319"/>
    <lineage>
        <taxon>Eukaryota</taxon>
        <taxon>Metazoa</taxon>
        <taxon>Ecdysozoa</taxon>
        <taxon>Nematoda</taxon>
        <taxon>Chromadorea</taxon>
        <taxon>Rhabditida</taxon>
        <taxon>Rhabditina</taxon>
        <taxon>Rhabditomorpha</taxon>
        <taxon>Strongyloidea</taxon>
        <taxon>Trichostrongylidae</taxon>
        <taxon>Trichostrongylus</taxon>
    </lineage>
</organism>
<dbReference type="Proteomes" id="UP001331761">
    <property type="component" value="Unassembled WGS sequence"/>
</dbReference>
<dbReference type="AlphaFoldDB" id="A0AAN8IXR6"/>
<proteinExistence type="predicted"/>
<feature type="domain" description="F-box" evidence="1">
    <location>
        <begin position="56"/>
        <end position="100"/>
    </location>
</feature>
<reference evidence="2 3" key="1">
    <citation type="submission" date="2019-10" db="EMBL/GenBank/DDBJ databases">
        <title>Assembly and Annotation for the nematode Trichostrongylus colubriformis.</title>
        <authorList>
            <person name="Martin J."/>
        </authorList>
    </citation>
    <scope>NUCLEOTIDE SEQUENCE [LARGE SCALE GENOMIC DNA]</scope>
    <source>
        <strain evidence="2">G859</strain>
        <tissue evidence="2">Whole worm</tissue>
    </source>
</reference>
<dbReference type="EMBL" id="WIXE01001827">
    <property type="protein sequence ID" value="KAK5985367.1"/>
    <property type="molecule type" value="Genomic_DNA"/>
</dbReference>
<evidence type="ECO:0000313" key="3">
    <source>
        <dbReference type="Proteomes" id="UP001331761"/>
    </source>
</evidence>
<protein>
    <submittedName>
        <fullName evidence="2">F-box domain-containing protein</fullName>
    </submittedName>
</protein>